<dbReference type="InterPro" id="IPR036188">
    <property type="entry name" value="FAD/NAD-bd_sf"/>
</dbReference>
<feature type="domain" description="Amine oxidase" evidence="1">
    <location>
        <begin position="23"/>
        <end position="130"/>
    </location>
</feature>
<protein>
    <recommendedName>
        <fullName evidence="1">Amine oxidase domain-containing protein</fullName>
    </recommendedName>
</protein>
<dbReference type="InterPro" id="IPR050464">
    <property type="entry name" value="Zeta_carotene_desat/Oxidored"/>
</dbReference>
<dbReference type="GO" id="GO:0016491">
    <property type="term" value="F:oxidoreductase activity"/>
    <property type="evidence" value="ECO:0007669"/>
    <property type="project" value="InterPro"/>
</dbReference>
<dbReference type="Pfam" id="PF01593">
    <property type="entry name" value="Amino_oxidase"/>
    <property type="match status" value="1"/>
</dbReference>
<feature type="non-terminal residue" evidence="2">
    <location>
        <position position="215"/>
    </location>
</feature>
<dbReference type="AlphaFoldDB" id="A0A382ZDP0"/>
<organism evidence="2">
    <name type="scientific">marine metagenome</name>
    <dbReference type="NCBI Taxonomy" id="408172"/>
    <lineage>
        <taxon>unclassified sequences</taxon>
        <taxon>metagenomes</taxon>
        <taxon>ecological metagenomes</taxon>
    </lineage>
</organism>
<reference evidence="2" key="1">
    <citation type="submission" date="2018-05" db="EMBL/GenBank/DDBJ databases">
        <authorList>
            <person name="Lanie J.A."/>
            <person name="Ng W.-L."/>
            <person name="Kazmierczak K.M."/>
            <person name="Andrzejewski T.M."/>
            <person name="Davidsen T.M."/>
            <person name="Wayne K.J."/>
            <person name="Tettelin H."/>
            <person name="Glass J.I."/>
            <person name="Rusch D."/>
            <person name="Podicherti R."/>
            <person name="Tsui H.-C.T."/>
            <person name="Winkler M.E."/>
        </authorList>
    </citation>
    <scope>NUCLEOTIDE SEQUENCE</scope>
</reference>
<dbReference type="Gene3D" id="3.50.50.60">
    <property type="entry name" value="FAD/NAD(P)-binding domain"/>
    <property type="match status" value="1"/>
</dbReference>
<evidence type="ECO:0000313" key="2">
    <source>
        <dbReference type="EMBL" id="SVD93400.1"/>
    </source>
</evidence>
<dbReference type="EMBL" id="UINC01182923">
    <property type="protein sequence ID" value="SVD93400.1"/>
    <property type="molecule type" value="Genomic_DNA"/>
</dbReference>
<sequence length="215" mass="23661">MGTGHGTRVDYVNYDVIVVGAGFAGLSAAVDLADRGVRVLVLEANRHLGGRATAYRSSVSGGSIDNGQHVLFGCYHETFRFLRRLGVDRDVELQQTLTVDSIDTDGTLTTFECPHLPPPFNLVAGVFEWDRLPLSERVAMLRLIPPLFRALREPTCELDWVSADETVSVWLERHGQGPRIRQLLWEPLAVAALNQQPDRAAAKSFVRVLSALCGP</sequence>
<dbReference type="SUPFAM" id="SSF51905">
    <property type="entry name" value="FAD/NAD(P)-binding domain"/>
    <property type="match status" value="1"/>
</dbReference>
<dbReference type="PANTHER" id="PTHR42923">
    <property type="entry name" value="PROTOPORPHYRINOGEN OXIDASE"/>
    <property type="match status" value="1"/>
</dbReference>
<name>A0A382ZDP0_9ZZZZ</name>
<proteinExistence type="predicted"/>
<gene>
    <name evidence="2" type="ORF">METZ01_LOCUS446254</name>
</gene>
<dbReference type="InterPro" id="IPR002937">
    <property type="entry name" value="Amino_oxidase"/>
</dbReference>
<evidence type="ECO:0000259" key="1">
    <source>
        <dbReference type="Pfam" id="PF01593"/>
    </source>
</evidence>
<dbReference type="PANTHER" id="PTHR42923:SF47">
    <property type="entry name" value="BLR3003 PROTEIN"/>
    <property type="match status" value="1"/>
</dbReference>
<accession>A0A382ZDP0</accession>